<keyword evidence="3 9" id="KW-0328">Glycosyltransferase</keyword>
<feature type="domain" description="Glycosyl transferase family 3" evidence="10">
    <location>
        <begin position="74"/>
        <end position="323"/>
    </location>
</feature>
<evidence type="ECO:0000259" key="10">
    <source>
        <dbReference type="Pfam" id="PF00591"/>
    </source>
</evidence>
<dbReference type="PANTHER" id="PTHR43285:SF2">
    <property type="entry name" value="ANTHRANILATE PHOSPHORIBOSYLTRANSFERASE"/>
    <property type="match status" value="1"/>
</dbReference>
<dbReference type="AlphaFoldDB" id="A0A7I9VSE3"/>
<comment type="subunit">
    <text evidence="9">Homodimer.</text>
</comment>
<evidence type="ECO:0000256" key="8">
    <source>
        <dbReference type="ARBA" id="ARBA00061188"/>
    </source>
</evidence>
<evidence type="ECO:0000313" key="12">
    <source>
        <dbReference type="EMBL" id="GEJ59376.1"/>
    </source>
</evidence>
<evidence type="ECO:0000256" key="3">
    <source>
        <dbReference type="ARBA" id="ARBA00022676"/>
    </source>
</evidence>
<dbReference type="Proteomes" id="UP000503640">
    <property type="component" value="Unassembled WGS sequence"/>
</dbReference>
<evidence type="ECO:0000256" key="9">
    <source>
        <dbReference type="HAMAP-Rule" id="MF_00211"/>
    </source>
</evidence>
<comment type="caution">
    <text evidence="12">The sequence shown here is derived from an EMBL/GenBank/DDBJ whole genome shotgun (WGS) entry which is preliminary data.</text>
</comment>
<feature type="binding site" evidence="9">
    <location>
        <position position="225"/>
    </location>
    <ligand>
        <name>Mg(2+)</name>
        <dbReference type="ChEBI" id="CHEBI:18420"/>
        <label>1</label>
    </ligand>
</feature>
<dbReference type="Gene3D" id="1.20.970.10">
    <property type="entry name" value="Transferase, Pyrimidine Nucleoside Phosphorylase, Chain C"/>
    <property type="match status" value="1"/>
</dbReference>
<dbReference type="EC" id="2.4.2.18" evidence="9"/>
<feature type="binding site" evidence="9">
    <location>
        <position position="111"/>
    </location>
    <ligand>
        <name>anthranilate</name>
        <dbReference type="ChEBI" id="CHEBI:16567"/>
        <label>1</label>
    </ligand>
</feature>
<dbReference type="HAMAP" id="MF_00211">
    <property type="entry name" value="TrpD"/>
    <property type="match status" value="1"/>
</dbReference>
<keyword evidence="4 9" id="KW-0808">Transferase</keyword>
<protein>
    <recommendedName>
        <fullName evidence="9">Anthranilate phosphoribosyltransferase</fullName>
        <ecNumber evidence="9">2.4.2.18</ecNumber>
    </recommendedName>
</protein>
<dbReference type="SUPFAM" id="SSF47648">
    <property type="entry name" value="Nucleoside phosphorylase/phosphoribosyltransferase N-terminal domain"/>
    <property type="match status" value="1"/>
</dbReference>
<feature type="binding site" evidence="9">
    <location>
        <position position="224"/>
    </location>
    <ligand>
        <name>Mg(2+)</name>
        <dbReference type="ChEBI" id="CHEBI:18420"/>
        <label>2</label>
    </ligand>
</feature>
<feature type="binding site" evidence="9">
    <location>
        <position position="80"/>
    </location>
    <ligand>
        <name>anthranilate</name>
        <dbReference type="ChEBI" id="CHEBI:16567"/>
        <label>1</label>
    </ligand>
</feature>
<dbReference type="GO" id="GO:0000287">
    <property type="term" value="F:magnesium ion binding"/>
    <property type="evidence" value="ECO:0007669"/>
    <property type="project" value="UniProtKB-UniRule"/>
</dbReference>
<comment type="similarity">
    <text evidence="9">Belongs to the anthranilate phosphoribosyltransferase family.</text>
</comment>
<dbReference type="NCBIfam" id="TIGR01245">
    <property type="entry name" value="trpD"/>
    <property type="match status" value="1"/>
</dbReference>
<dbReference type="InterPro" id="IPR036320">
    <property type="entry name" value="Glycosyl_Trfase_fam3_N_dom_sf"/>
</dbReference>
<dbReference type="InterPro" id="IPR035902">
    <property type="entry name" value="Nuc_phospho_transferase"/>
</dbReference>
<evidence type="ECO:0000256" key="5">
    <source>
        <dbReference type="ARBA" id="ARBA00022822"/>
    </source>
</evidence>
<keyword evidence="5 9" id="KW-0822">Tryptophan biosynthesis</keyword>
<accession>A0A7I9VSE3</accession>
<dbReference type="PANTHER" id="PTHR43285">
    <property type="entry name" value="ANTHRANILATE PHOSPHORIBOSYLTRANSFERASE"/>
    <property type="match status" value="1"/>
</dbReference>
<evidence type="ECO:0000313" key="13">
    <source>
        <dbReference type="Proteomes" id="UP000503640"/>
    </source>
</evidence>
<dbReference type="Pfam" id="PF00591">
    <property type="entry name" value="Glycos_transf_3"/>
    <property type="match status" value="1"/>
</dbReference>
<dbReference type="RefSeq" id="WP_176068806.1">
    <property type="nucleotide sequence ID" value="NZ_BJTG01000013.1"/>
</dbReference>
<dbReference type="GO" id="GO:0005829">
    <property type="term" value="C:cytosol"/>
    <property type="evidence" value="ECO:0007669"/>
    <property type="project" value="TreeGrafter"/>
</dbReference>
<keyword evidence="6 9" id="KW-0057">Aromatic amino acid biosynthesis</keyword>
<comment type="cofactor">
    <cofactor evidence="9">
        <name>Mg(2+)</name>
        <dbReference type="ChEBI" id="CHEBI:18420"/>
    </cofactor>
    <text evidence="9">Binds 2 magnesium ions per monomer.</text>
</comment>
<dbReference type="InterPro" id="IPR005940">
    <property type="entry name" value="Anthranilate_Pribosyl_Tfrase"/>
</dbReference>
<dbReference type="GO" id="GO:0004048">
    <property type="term" value="F:anthranilate phosphoribosyltransferase activity"/>
    <property type="evidence" value="ECO:0007669"/>
    <property type="project" value="UniProtKB-UniRule"/>
</dbReference>
<dbReference type="FunFam" id="3.40.1030.10:FF:000002">
    <property type="entry name" value="Anthranilate phosphoribosyltransferase"/>
    <property type="match status" value="1"/>
</dbReference>
<evidence type="ECO:0000256" key="7">
    <source>
        <dbReference type="ARBA" id="ARBA00052328"/>
    </source>
</evidence>
<reference evidence="13" key="1">
    <citation type="journal article" date="2020" name="Appl. Environ. Microbiol.">
        <title>Diazotrophic Anaeromyxobacter Isolates from Soils.</title>
        <authorList>
            <person name="Masuda Y."/>
            <person name="Yamanaka H."/>
            <person name="Xu Z.X."/>
            <person name="Shiratori Y."/>
            <person name="Aono T."/>
            <person name="Amachi S."/>
            <person name="Senoo K."/>
            <person name="Itoh H."/>
        </authorList>
    </citation>
    <scope>NUCLEOTIDE SEQUENCE [LARGE SCALE GENOMIC DNA]</scope>
    <source>
        <strain evidence="13">R267</strain>
    </source>
</reference>
<dbReference type="Pfam" id="PF02885">
    <property type="entry name" value="Glycos_trans_3N"/>
    <property type="match status" value="1"/>
</dbReference>
<feature type="binding site" evidence="9">
    <location>
        <position position="225"/>
    </location>
    <ligand>
        <name>Mg(2+)</name>
        <dbReference type="ChEBI" id="CHEBI:18420"/>
        <label>2</label>
    </ligand>
</feature>
<feature type="binding site" evidence="9">
    <location>
        <position position="92"/>
    </location>
    <ligand>
        <name>Mg(2+)</name>
        <dbReference type="ChEBI" id="CHEBI:18420"/>
        <label>1</label>
    </ligand>
</feature>
<evidence type="ECO:0000256" key="1">
    <source>
        <dbReference type="ARBA" id="ARBA00004907"/>
    </source>
</evidence>
<comment type="caution">
    <text evidence="9">Lacks conserved residue(s) required for the propagation of feature annotation.</text>
</comment>
<name>A0A7I9VSE3_9BACT</name>
<dbReference type="InterPro" id="IPR017459">
    <property type="entry name" value="Glycosyl_Trfase_fam3_N_dom"/>
</dbReference>
<feature type="binding site" evidence="9">
    <location>
        <position position="80"/>
    </location>
    <ligand>
        <name>5-phospho-alpha-D-ribose 1-diphosphate</name>
        <dbReference type="ChEBI" id="CHEBI:58017"/>
    </ligand>
</feature>
<feature type="binding site" evidence="9">
    <location>
        <position position="88"/>
    </location>
    <ligand>
        <name>5-phospho-alpha-D-ribose 1-diphosphate</name>
        <dbReference type="ChEBI" id="CHEBI:58017"/>
    </ligand>
</feature>
<keyword evidence="13" id="KW-1185">Reference proteome</keyword>
<feature type="binding site" evidence="9">
    <location>
        <position position="120"/>
    </location>
    <ligand>
        <name>5-phospho-alpha-D-ribose 1-diphosphate</name>
        <dbReference type="ChEBI" id="CHEBI:58017"/>
    </ligand>
</feature>
<comment type="pathway">
    <text evidence="1 9">Amino-acid biosynthesis; L-tryptophan biosynthesis; L-tryptophan from chorismate: step 2/5.</text>
</comment>
<comment type="function">
    <text evidence="9">Catalyzes the transfer of the phosphoribosyl group of 5-phosphorylribose-1-pyrophosphate (PRPP) to anthranilate to yield N-(5'-phosphoribosyl)-anthranilate (PRA).</text>
</comment>
<keyword evidence="2 9" id="KW-0028">Amino-acid biosynthesis</keyword>
<gene>
    <name evidence="9 12" type="primary">trpD</name>
    <name evidence="12" type="ORF">AMYX_41170</name>
</gene>
<dbReference type="EMBL" id="BJTG01000013">
    <property type="protein sequence ID" value="GEJ59376.1"/>
    <property type="molecule type" value="Genomic_DNA"/>
</dbReference>
<proteinExistence type="inferred from homology"/>
<dbReference type="InterPro" id="IPR000312">
    <property type="entry name" value="Glycosyl_Trfase_fam3"/>
</dbReference>
<dbReference type="UniPathway" id="UPA00035">
    <property type="reaction ID" value="UER00041"/>
</dbReference>
<evidence type="ECO:0000256" key="2">
    <source>
        <dbReference type="ARBA" id="ARBA00022605"/>
    </source>
</evidence>
<dbReference type="Gene3D" id="3.40.1030.10">
    <property type="entry name" value="Nucleoside phosphorylase/phosphoribosyltransferase catalytic domain"/>
    <property type="match status" value="1"/>
</dbReference>
<dbReference type="GO" id="GO:0000162">
    <property type="term" value="P:L-tryptophan biosynthetic process"/>
    <property type="evidence" value="ECO:0007669"/>
    <property type="project" value="UniProtKB-UniRule"/>
</dbReference>
<organism evidence="12 13">
    <name type="scientific">Anaeromyxobacter diazotrophicus</name>
    <dbReference type="NCBI Taxonomy" id="2590199"/>
    <lineage>
        <taxon>Bacteria</taxon>
        <taxon>Pseudomonadati</taxon>
        <taxon>Myxococcota</taxon>
        <taxon>Myxococcia</taxon>
        <taxon>Myxococcales</taxon>
        <taxon>Cystobacterineae</taxon>
        <taxon>Anaeromyxobacteraceae</taxon>
        <taxon>Anaeromyxobacter</taxon>
    </lineage>
</organism>
<feature type="binding site" evidence="9">
    <location>
        <begin position="90"/>
        <end position="93"/>
    </location>
    <ligand>
        <name>5-phospho-alpha-D-ribose 1-diphosphate</name>
        <dbReference type="ChEBI" id="CHEBI:58017"/>
    </ligand>
</feature>
<keyword evidence="9" id="KW-0479">Metal-binding</keyword>
<feature type="binding site" evidence="9">
    <location>
        <position position="166"/>
    </location>
    <ligand>
        <name>anthranilate</name>
        <dbReference type="ChEBI" id="CHEBI:16567"/>
        <label>2</label>
    </ligand>
</feature>
<evidence type="ECO:0000256" key="6">
    <source>
        <dbReference type="ARBA" id="ARBA00023141"/>
    </source>
</evidence>
<comment type="similarity">
    <text evidence="8">In the C-terminal section; belongs to the anthranilate phosphoribosyltransferase family.</text>
</comment>
<comment type="catalytic activity">
    <reaction evidence="7 9">
        <text>N-(5-phospho-beta-D-ribosyl)anthranilate + diphosphate = 5-phospho-alpha-D-ribose 1-diphosphate + anthranilate</text>
        <dbReference type="Rhea" id="RHEA:11768"/>
        <dbReference type="ChEBI" id="CHEBI:16567"/>
        <dbReference type="ChEBI" id="CHEBI:18277"/>
        <dbReference type="ChEBI" id="CHEBI:33019"/>
        <dbReference type="ChEBI" id="CHEBI:58017"/>
        <dbReference type="EC" id="2.4.2.18"/>
    </reaction>
</comment>
<evidence type="ECO:0000259" key="11">
    <source>
        <dbReference type="Pfam" id="PF02885"/>
    </source>
</evidence>
<dbReference type="SUPFAM" id="SSF52418">
    <property type="entry name" value="Nucleoside phosphorylase/phosphoribosyltransferase catalytic domain"/>
    <property type="match status" value="1"/>
</dbReference>
<sequence>MIQEAIAKLVLGHHLTRADSVGVMNEIADGGATPAQVGAFLATLRLKGETVEEIAGAAEVMRARAERVHVAAEVFVDTCGTGGDGQNTFNISTTAAFVVAGAGVTVAKHGNRSVSSRCGSADVLAAAGVHVDATREVVERCIAECGIGFLFAPKLHPAFKAVAGIRRELGVRSIFNLLGPLANPAGAQHQVMGVYEPRWVPIIGGVLAALGARHAFVVHGEGLDEIAVTGMTHVCEVKDGQLERYAIVPEDVGLRRWEKREIAGGDAERNAAILGDVLSGQRGAPRDAVLANASAALVAAGAARDLPDGVRVAERALDAGAALDKLQRLRALSNGAA</sequence>
<feature type="binding site" evidence="9">
    <location>
        <begin position="83"/>
        <end position="84"/>
    </location>
    <ligand>
        <name>5-phospho-alpha-D-ribose 1-diphosphate</name>
        <dbReference type="ChEBI" id="CHEBI:58017"/>
    </ligand>
</feature>
<feature type="domain" description="Glycosyl transferase family 3 N-terminal" evidence="11">
    <location>
        <begin position="3"/>
        <end position="65"/>
    </location>
</feature>
<feature type="binding site" evidence="9">
    <location>
        <begin position="108"/>
        <end position="116"/>
    </location>
    <ligand>
        <name>5-phospho-alpha-D-ribose 1-diphosphate</name>
        <dbReference type="ChEBI" id="CHEBI:58017"/>
    </ligand>
</feature>
<evidence type="ECO:0000256" key="4">
    <source>
        <dbReference type="ARBA" id="ARBA00022679"/>
    </source>
</evidence>
<keyword evidence="9" id="KW-0460">Magnesium</keyword>